<name>A0ABX1WSU3_9BACT</name>
<evidence type="ECO:0000313" key="4">
    <source>
        <dbReference type="EMBL" id="NOU59132.1"/>
    </source>
</evidence>
<keyword evidence="1" id="KW-0547">Nucleotide-binding</keyword>
<dbReference type="EMBL" id="RZNH01000005">
    <property type="protein sequence ID" value="NOU59132.1"/>
    <property type="molecule type" value="Genomic_DNA"/>
</dbReference>
<evidence type="ECO:0000259" key="3">
    <source>
        <dbReference type="PROSITE" id="PS50893"/>
    </source>
</evidence>
<dbReference type="PANTHER" id="PTHR43582">
    <property type="entry name" value="LINEARMYCIN RESISTANCE ATP-BINDING PROTEIN LNRL"/>
    <property type="match status" value="1"/>
</dbReference>
<dbReference type="Proteomes" id="UP000732105">
    <property type="component" value="Unassembled WGS sequence"/>
</dbReference>
<dbReference type="SMART" id="SM00382">
    <property type="entry name" value="AAA"/>
    <property type="match status" value="1"/>
</dbReference>
<dbReference type="PROSITE" id="PS50893">
    <property type="entry name" value="ABC_TRANSPORTER_2"/>
    <property type="match status" value="1"/>
</dbReference>
<evidence type="ECO:0000256" key="2">
    <source>
        <dbReference type="ARBA" id="ARBA00022840"/>
    </source>
</evidence>
<keyword evidence="2 4" id="KW-0067">ATP-binding</keyword>
<dbReference type="PANTHER" id="PTHR43582:SF2">
    <property type="entry name" value="LINEARMYCIN RESISTANCE ATP-BINDING PROTEIN LNRL"/>
    <property type="match status" value="1"/>
</dbReference>
<evidence type="ECO:0000313" key="5">
    <source>
        <dbReference type="Proteomes" id="UP000732105"/>
    </source>
</evidence>
<comment type="caution">
    <text evidence="4">The sequence shown here is derived from an EMBL/GenBank/DDBJ whole genome shotgun (WGS) entry which is preliminary data.</text>
</comment>
<accession>A0ABX1WSU3</accession>
<evidence type="ECO:0000256" key="1">
    <source>
        <dbReference type="ARBA" id="ARBA00022741"/>
    </source>
</evidence>
<organism evidence="4 5">
    <name type="scientific">Marinifilum caeruleilacunae</name>
    <dbReference type="NCBI Taxonomy" id="2499076"/>
    <lineage>
        <taxon>Bacteria</taxon>
        <taxon>Pseudomonadati</taxon>
        <taxon>Bacteroidota</taxon>
        <taxon>Bacteroidia</taxon>
        <taxon>Marinilabiliales</taxon>
        <taxon>Marinifilaceae</taxon>
    </lineage>
</organism>
<gene>
    <name evidence="4" type="ORF">ELS83_04815</name>
</gene>
<dbReference type="InterPro" id="IPR027417">
    <property type="entry name" value="P-loop_NTPase"/>
</dbReference>
<dbReference type="Gene3D" id="3.40.50.300">
    <property type="entry name" value="P-loop containing nucleotide triphosphate hydrolases"/>
    <property type="match status" value="1"/>
</dbReference>
<reference evidence="4 5" key="1">
    <citation type="submission" date="2018-12" db="EMBL/GenBank/DDBJ databases">
        <title>Marinifilum JC070 sp. nov., a marine bacterium isolated from Yongle Blue Hole in the South China Sea.</title>
        <authorList>
            <person name="Fu T."/>
        </authorList>
    </citation>
    <scope>NUCLEOTIDE SEQUENCE [LARGE SCALE GENOMIC DNA]</scope>
    <source>
        <strain evidence="4 5">JC070</strain>
    </source>
</reference>
<sequence length="308" mass="34603">MLLAKNLTKSYKELTALSDVNLSIEKGELYGMLGPNGAGKTTTISILSSLLKPDNGEIFYEGKNLYQNLAECKKLIGVVPQEIALYDDLSATENLKFWGTLYGIKGKNLQKKSDELLEFLGLADRKNHKIKTYSGGMKRRINIAAALLHDPKIVFMDEPTVGIDPQSRNLIFEVIEELHSRGLTMIYTTHYMEEAERLCDRIGIIDEGKIIAEGSLDELKTNSSIKEEIHLKYSNPNKNKLDQLTDRYKGQLLLNEDHLILSSSQANAELPELIQLCSKSELLLDKVDIRSLSLESIFLELTGKSLRD</sequence>
<protein>
    <submittedName>
        <fullName evidence="4">ABC transporter ATP-binding protein</fullName>
    </submittedName>
</protein>
<proteinExistence type="predicted"/>
<dbReference type="GO" id="GO:0005524">
    <property type="term" value="F:ATP binding"/>
    <property type="evidence" value="ECO:0007669"/>
    <property type="project" value="UniProtKB-KW"/>
</dbReference>
<keyword evidence="5" id="KW-1185">Reference proteome</keyword>
<dbReference type="SUPFAM" id="SSF52540">
    <property type="entry name" value="P-loop containing nucleoside triphosphate hydrolases"/>
    <property type="match status" value="1"/>
</dbReference>
<feature type="domain" description="ABC transporter" evidence="3">
    <location>
        <begin position="2"/>
        <end position="232"/>
    </location>
</feature>
<dbReference type="PROSITE" id="PS00211">
    <property type="entry name" value="ABC_TRANSPORTER_1"/>
    <property type="match status" value="1"/>
</dbReference>
<dbReference type="RefSeq" id="WP_171594407.1">
    <property type="nucleotide sequence ID" value="NZ_RZNH01000005.1"/>
</dbReference>
<dbReference type="InterPro" id="IPR017871">
    <property type="entry name" value="ABC_transporter-like_CS"/>
</dbReference>
<dbReference type="InterPro" id="IPR003439">
    <property type="entry name" value="ABC_transporter-like_ATP-bd"/>
</dbReference>
<dbReference type="Pfam" id="PF00005">
    <property type="entry name" value="ABC_tran"/>
    <property type="match status" value="1"/>
</dbReference>
<dbReference type="InterPro" id="IPR003593">
    <property type="entry name" value="AAA+_ATPase"/>
</dbReference>